<keyword evidence="2" id="KW-1185">Reference proteome</keyword>
<name>A0A3A5K0N7_9ENTR</name>
<sequence length="319" mass="36130">MTAPTVNALLAAYRSRRPHRLQRQKMVFHGVDGRDVYNPTKPFRFNQQWVMAARVEARESEFSQVRFFRVEDFKQAYLLEDAPVFNLQDPFICMVAGEMVFGGVEVAISPEDATTLTWKTCFWRGNDLTSLRHFADGPQGMKDIRLVDLTDGRILLFTRPQGANGGRGKIGWTIIDSLECLTPQAIDNAKLLQHVDDLSWCGVNEAWESSAGIVDVLAHVACFDEQGNRHYYAAVFQFDISLSQSPPITIIAERDDFLPGDAKRIDLNDVVFPGGLLSINKNKALLFCGTSDCEVQWLLVDDFFMRFNSQNNDLEAFKY</sequence>
<reference evidence="1 2" key="1">
    <citation type="submission" date="2018-09" db="EMBL/GenBank/DDBJ databases">
        <title>Draft genome sequence of Buttiauxella izardii CCUG 35510T.</title>
        <authorList>
            <person name="Salva-Serra F."/>
            <person name="Marathe N."/>
            <person name="Moore E."/>
            <person name="Stadler-Svensson L."/>
            <person name="Engstrom-Jakobsson H."/>
        </authorList>
    </citation>
    <scope>NUCLEOTIDE SEQUENCE [LARGE SCALE GENOMIC DNA]</scope>
    <source>
        <strain evidence="1 2">CCUG 35510</strain>
    </source>
</reference>
<dbReference type="PANTHER" id="PTHR37036:SF2">
    <property type="entry name" value="DUF1861 FAMILY PROTEIN"/>
    <property type="match status" value="1"/>
</dbReference>
<dbReference type="RefSeq" id="WP_120065481.1">
    <property type="nucleotide sequence ID" value="NZ_QZWH01000033.1"/>
</dbReference>
<dbReference type="OrthoDB" id="7544904at2"/>
<evidence type="ECO:0000313" key="1">
    <source>
        <dbReference type="EMBL" id="RJT20937.1"/>
    </source>
</evidence>
<dbReference type="Pfam" id="PF08950">
    <property type="entry name" value="DUF1861"/>
    <property type="match status" value="1"/>
</dbReference>
<evidence type="ECO:0000313" key="2">
    <source>
        <dbReference type="Proteomes" id="UP000276295"/>
    </source>
</evidence>
<dbReference type="EMBL" id="QZWH01000033">
    <property type="protein sequence ID" value="RJT20937.1"/>
    <property type="molecule type" value="Genomic_DNA"/>
</dbReference>
<dbReference type="PANTHER" id="PTHR37036">
    <property type="match status" value="1"/>
</dbReference>
<organism evidence="1 2">
    <name type="scientific">Buttiauxella izardii</name>
    <dbReference type="NCBI Taxonomy" id="82991"/>
    <lineage>
        <taxon>Bacteria</taxon>
        <taxon>Pseudomonadati</taxon>
        <taxon>Pseudomonadota</taxon>
        <taxon>Gammaproteobacteria</taxon>
        <taxon>Enterobacterales</taxon>
        <taxon>Enterobacteriaceae</taxon>
        <taxon>Buttiauxella</taxon>
    </lineage>
</organism>
<gene>
    <name evidence="1" type="ORF">D6029_14800</name>
</gene>
<dbReference type="Proteomes" id="UP000276295">
    <property type="component" value="Unassembled WGS sequence"/>
</dbReference>
<comment type="caution">
    <text evidence="1">The sequence shown here is derived from an EMBL/GenBank/DDBJ whole genome shotgun (WGS) entry which is preliminary data.</text>
</comment>
<protein>
    <submittedName>
        <fullName evidence="1">DUF1861 family protein</fullName>
    </submittedName>
</protein>
<dbReference type="Gene3D" id="2.115.10.20">
    <property type="entry name" value="Glycosyl hydrolase domain, family 43"/>
    <property type="match status" value="1"/>
</dbReference>
<dbReference type="AlphaFoldDB" id="A0A3A5K0N7"/>
<proteinExistence type="predicted"/>
<dbReference type="InterPro" id="IPR015045">
    <property type="entry name" value="MPT-1-like_LmxM"/>
</dbReference>
<accession>A0A3A5K0N7</accession>
<dbReference type="InterPro" id="IPR023296">
    <property type="entry name" value="Glyco_hydro_beta-prop_sf"/>
</dbReference>
<dbReference type="SUPFAM" id="SSF75005">
    <property type="entry name" value="Arabinanase/levansucrase/invertase"/>
    <property type="match status" value="1"/>
</dbReference>